<name>A0A5J5DA82_9PERO</name>
<keyword evidence="3" id="KW-1185">Reference proteome</keyword>
<evidence type="ECO:0000313" key="3">
    <source>
        <dbReference type="Proteomes" id="UP000327493"/>
    </source>
</evidence>
<organism evidence="2 3">
    <name type="scientific">Etheostoma spectabile</name>
    <name type="common">orangethroat darter</name>
    <dbReference type="NCBI Taxonomy" id="54343"/>
    <lineage>
        <taxon>Eukaryota</taxon>
        <taxon>Metazoa</taxon>
        <taxon>Chordata</taxon>
        <taxon>Craniata</taxon>
        <taxon>Vertebrata</taxon>
        <taxon>Euteleostomi</taxon>
        <taxon>Actinopterygii</taxon>
        <taxon>Neopterygii</taxon>
        <taxon>Teleostei</taxon>
        <taxon>Neoteleostei</taxon>
        <taxon>Acanthomorphata</taxon>
        <taxon>Eupercaria</taxon>
        <taxon>Perciformes</taxon>
        <taxon>Percoidei</taxon>
        <taxon>Percidae</taxon>
        <taxon>Etheostomatinae</taxon>
        <taxon>Etheostoma</taxon>
    </lineage>
</organism>
<feature type="region of interest" description="Disordered" evidence="1">
    <location>
        <begin position="20"/>
        <end position="39"/>
    </location>
</feature>
<comment type="caution">
    <text evidence="2">The sequence shown here is derived from an EMBL/GenBank/DDBJ whole genome shotgun (WGS) entry which is preliminary data.</text>
</comment>
<gene>
    <name evidence="2" type="ORF">FQN60_013105</name>
</gene>
<dbReference type="InterPro" id="IPR027906">
    <property type="entry name" value="DUF4567"/>
</dbReference>
<reference evidence="2 3" key="1">
    <citation type="submission" date="2019-08" db="EMBL/GenBank/DDBJ databases">
        <title>A chromosome-level genome assembly, high-density linkage maps, and genome scans reveal the genomic architecture of hybrid incompatibilities underlying speciation via character displacement in darters (Percidae: Etheostominae).</title>
        <authorList>
            <person name="Moran R.L."/>
            <person name="Catchen J.M."/>
            <person name="Fuller R.C."/>
        </authorList>
    </citation>
    <scope>NUCLEOTIDE SEQUENCE [LARGE SCALE GENOMIC DNA]</scope>
    <source>
        <strain evidence="2">EspeVRDwgs_2016</strain>
        <tissue evidence="2">Muscle</tissue>
    </source>
</reference>
<dbReference type="Pfam" id="PF15131">
    <property type="entry name" value="DUF4567"/>
    <property type="match status" value="1"/>
</dbReference>
<accession>A0A5J5DA82</accession>
<sequence>MTQKLNVSVDVYAKSSSGRKLDLVKPGEGGREGEREVKQENETLTGEVNHSFMRGGSALLKEELVEVFAACCQDSFVCPVLLSFNQQGDVTELIADALLVERPAFPRPGEQARPGAVIGTAPALTLSTLSDVYFWEMVSQLPSFHDDVRLVDKFPPPAVLQHHLQLREVILAFQSALIEQSPVPHHVAGRRFADFPLGVAGRPRSVRLPFIGQIADDGQVAFLGRHVSAEPRSIVDFSEEEGPLRLVELQFVAVRVDLPEQTKWLQHNRNLRQHWRKHVLDIILHKRERYSNL</sequence>
<dbReference type="EMBL" id="VOFY01000009">
    <property type="protein sequence ID" value="KAA8589740.1"/>
    <property type="molecule type" value="Genomic_DNA"/>
</dbReference>
<evidence type="ECO:0000313" key="2">
    <source>
        <dbReference type="EMBL" id="KAA8589740.1"/>
    </source>
</evidence>
<evidence type="ECO:0000256" key="1">
    <source>
        <dbReference type="SAM" id="MobiDB-lite"/>
    </source>
</evidence>
<dbReference type="AlphaFoldDB" id="A0A5J5DA82"/>
<protein>
    <submittedName>
        <fullName evidence="2">Uncharacterized protein</fullName>
    </submittedName>
</protein>
<dbReference type="Proteomes" id="UP000327493">
    <property type="component" value="Chromosome 9"/>
</dbReference>
<proteinExistence type="predicted"/>